<dbReference type="InterPro" id="IPR016032">
    <property type="entry name" value="Sig_transdc_resp-reg_C-effctor"/>
</dbReference>
<dbReference type="InterPro" id="IPR011006">
    <property type="entry name" value="CheY-like_superfamily"/>
</dbReference>
<evidence type="ECO:0000256" key="2">
    <source>
        <dbReference type="ARBA" id="ARBA00023125"/>
    </source>
</evidence>
<dbReference type="InterPro" id="IPR000792">
    <property type="entry name" value="Tscrpt_reg_LuxR_C"/>
</dbReference>
<dbReference type="AlphaFoldDB" id="A0A7C1JIJ2"/>
<evidence type="ECO:0000313" key="6">
    <source>
        <dbReference type="EMBL" id="HDX30366.1"/>
    </source>
</evidence>
<dbReference type="SUPFAM" id="SSF52172">
    <property type="entry name" value="CheY-like"/>
    <property type="match status" value="1"/>
</dbReference>
<dbReference type="GO" id="GO:0000160">
    <property type="term" value="P:phosphorelay signal transduction system"/>
    <property type="evidence" value="ECO:0007669"/>
    <property type="project" value="InterPro"/>
</dbReference>
<reference evidence="6" key="1">
    <citation type="journal article" date="2020" name="mSystems">
        <title>Genome- and Community-Level Interaction Insights into Carbon Utilization and Element Cycling Functions of Hydrothermarchaeota in Hydrothermal Sediment.</title>
        <authorList>
            <person name="Zhou Z."/>
            <person name="Liu Y."/>
            <person name="Xu W."/>
            <person name="Pan J."/>
            <person name="Luo Z.H."/>
            <person name="Li M."/>
        </authorList>
    </citation>
    <scope>NUCLEOTIDE SEQUENCE [LARGE SCALE GENOMIC DNA]</scope>
    <source>
        <strain evidence="6">SpSt-289</strain>
    </source>
</reference>
<dbReference type="CDD" id="cd06170">
    <property type="entry name" value="LuxR_C_like"/>
    <property type="match status" value="1"/>
</dbReference>
<dbReference type="SMART" id="SM00448">
    <property type="entry name" value="REC"/>
    <property type="match status" value="1"/>
</dbReference>
<dbReference type="CDD" id="cd17535">
    <property type="entry name" value="REC_NarL-like"/>
    <property type="match status" value="1"/>
</dbReference>
<evidence type="ECO:0000256" key="1">
    <source>
        <dbReference type="ARBA" id="ARBA00022553"/>
    </source>
</evidence>
<evidence type="ECO:0000259" key="5">
    <source>
        <dbReference type="PROSITE" id="PS50110"/>
    </source>
</evidence>
<dbReference type="SUPFAM" id="SSF46894">
    <property type="entry name" value="C-terminal effector domain of the bipartite response regulators"/>
    <property type="match status" value="1"/>
</dbReference>
<feature type="domain" description="Response regulatory" evidence="5">
    <location>
        <begin position="5"/>
        <end position="121"/>
    </location>
</feature>
<sequence length="227" mass="24820">MNKIRILVADDHAILQAGLEAMLNAEADMHVVGSASDGHAAVRQAALLQPDIILLDINMPGLNGLEALERIRAQAPRSRVLILTMHDDAQYLRQAMANGAAGYVLKQSAGKELLTAIRTVCQGGVYLHPNHARALATPPQSVASADVQPSEAVRRFQLLSEREREVFRLVALGYRNSEIADRLSLSVKTVETYKTRMMDKLGLQTRTALVRFALEVGILQKTDSSTD</sequence>
<protein>
    <submittedName>
        <fullName evidence="6">Response regulator transcription factor</fullName>
    </submittedName>
</protein>
<dbReference type="PROSITE" id="PS00622">
    <property type="entry name" value="HTH_LUXR_1"/>
    <property type="match status" value="1"/>
</dbReference>
<proteinExistence type="predicted"/>
<name>A0A7C1JIJ2_9CHLR</name>
<dbReference type="Pfam" id="PF00072">
    <property type="entry name" value="Response_reg"/>
    <property type="match status" value="1"/>
</dbReference>
<keyword evidence="2" id="KW-0238">DNA-binding</keyword>
<dbReference type="EMBL" id="DSMG01000037">
    <property type="protein sequence ID" value="HDX30366.1"/>
    <property type="molecule type" value="Genomic_DNA"/>
</dbReference>
<evidence type="ECO:0000256" key="3">
    <source>
        <dbReference type="PROSITE-ProRule" id="PRU00169"/>
    </source>
</evidence>
<dbReference type="PANTHER" id="PTHR43214:SF43">
    <property type="entry name" value="TWO-COMPONENT RESPONSE REGULATOR"/>
    <property type="match status" value="1"/>
</dbReference>
<feature type="domain" description="HTH luxR-type" evidence="4">
    <location>
        <begin position="152"/>
        <end position="217"/>
    </location>
</feature>
<keyword evidence="1 3" id="KW-0597">Phosphoprotein</keyword>
<dbReference type="PRINTS" id="PR00038">
    <property type="entry name" value="HTHLUXR"/>
</dbReference>
<accession>A0A7C1JIJ2</accession>
<dbReference type="PROSITE" id="PS50043">
    <property type="entry name" value="HTH_LUXR_2"/>
    <property type="match status" value="1"/>
</dbReference>
<dbReference type="InterPro" id="IPR001789">
    <property type="entry name" value="Sig_transdc_resp-reg_receiver"/>
</dbReference>
<dbReference type="InterPro" id="IPR039420">
    <property type="entry name" value="WalR-like"/>
</dbReference>
<gene>
    <name evidence="6" type="ORF">ENQ20_02605</name>
</gene>
<feature type="modified residue" description="4-aspartylphosphate" evidence="3">
    <location>
        <position position="56"/>
    </location>
</feature>
<evidence type="ECO:0000259" key="4">
    <source>
        <dbReference type="PROSITE" id="PS50043"/>
    </source>
</evidence>
<dbReference type="GO" id="GO:0006355">
    <property type="term" value="P:regulation of DNA-templated transcription"/>
    <property type="evidence" value="ECO:0007669"/>
    <property type="project" value="InterPro"/>
</dbReference>
<dbReference type="PANTHER" id="PTHR43214">
    <property type="entry name" value="TWO-COMPONENT RESPONSE REGULATOR"/>
    <property type="match status" value="1"/>
</dbReference>
<dbReference type="Pfam" id="PF00196">
    <property type="entry name" value="GerE"/>
    <property type="match status" value="1"/>
</dbReference>
<comment type="caution">
    <text evidence="6">The sequence shown here is derived from an EMBL/GenBank/DDBJ whole genome shotgun (WGS) entry which is preliminary data.</text>
</comment>
<dbReference type="GO" id="GO:0003677">
    <property type="term" value="F:DNA binding"/>
    <property type="evidence" value="ECO:0007669"/>
    <property type="project" value="UniProtKB-KW"/>
</dbReference>
<organism evidence="6">
    <name type="scientific">Caldilinea aerophila</name>
    <dbReference type="NCBI Taxonomy" id="133453"/>
    <lineage>
        <taxon>Bacteria</taxon>
        <taxon>Bacillati</taxon>
        <taxon>Chloroflexota</taxon>
        <taxon>Caldilineae</taxon>
        <taxon>Caldilineales</taxon>
        <taxon>Caldilineaceae</taxon>
        <taxon>Caldilinea</taxon>
    </lineage>
</organism>
<dbReference type="Gene3D" id="3.40.50.2300">
    <property type="match status" value="1"/>
</dbReference>
<dbReference type="InterPro" id="IPR058245">
    <property type="entry name" value="NreC/VraR/RcsB-like_REC"/>
</dbReference>
<dbReference type="PROSITE" id="PS50110">
    <property type="entry name" value="RESPONSE_REGULATORY"/>
    <property type="match status" value="1"/>
</dbReference>
<dbReference type="SMART" id="SM00421">
    <property type="entry name" value="HTH_LUXR"/>
    <property type="match status" value="1"/>
</dbReference>